<dbReference type="CDD" id="cd03696">
    <property type="entry name" value="SelB_II"/>
    <property type="match status" value="1"/>
</dbReference>
<dbReference type="InterPro" id="IPR027417">
    <property type="entry name" value="P-loop_NTPase"/>
</dbReference>
<dbReference type="GO" id="GO:0003723">
    <property type="term" value="F:RNA binding"/>
    <property type="evidence" value="ECO:0007669"/>
    <property type="project" value="InterPro"/>
</dbReference>
<dbReference type="InterPro" id="IPR000795">
    <property type="entry name" value="T_Tr_GTP-bd_dom"/>
</dbReference>
<dbReference type="Pfam" id="PF03144">
    <property type="entry name" value="GTP_EFTU_D2"/>
    <property type="match status" value="1"/>
</dbReference>
<dbReference type="SUPFAM" id="SSF46785">
    <property type="entry name" value="Winged helix' DNA-binding domain"/>
    <property type="match status" value="3"/>
</dbReference>
<evidence type="ECO:0000256" key="6">
    <source>
        <dbReference type="ARBA" id="ARBA00023134"/>
    </source>
</evidence>
<dbReference type="PROSITE" id="PS51722">
    <property type="entry name" value="G_TR_2"/>
    <property type="match status" value="1"/>
</dbReference>
<dbReference type="InterPro" id="IPR009000">
    <property type="entry name" value="Transl_B-barrel_sf"/>
</dbReference>
<dbReference type="InterPro" id="IPR005225">
    <property type="entry name" value="Small_GTP-bd"/>
</dbReference>
<accession>A0A0W8FMH3</accession>
<dbReference type="Pfam" id="PF00009">
    <property type="entry name" value="GTP_EFTU"/>
    <property type="match status" value="1"/>
</dbReference>
<dbReference type="Gene3D" id="3.40.50.300">
    <property type="entry name" value="P-loop containing nucleotide triphosphate hydrolases"/>
    <property type="match status" value="1"/>
</dbReference>
<keyword evidence="10" id="KW-0251">Elongation factor</keyword>
<evidence type="ECO:0000259" key="9">
    <source>
        <dbReference type="PROSITE" id="PS51722"/>
    </source>
</evidence>
<evidence type="ECO:0000256" key="3">
    <source>
        <dbReference type="ARBA" id="ARBA00022490"/>
    </source>
</evidence>
<comment type="caution">
    <text evidence="10">The sequence shown here is derived from an EMBL/GenBank/DDBJ whole genome shotgun (WGS) entry which is preliminary data.</text>
</comment>
<dbReference type="AlphaFoldDB" id="A0A0W8FMH3"/>
<dbReference type="InterPro" id="IPR031157">
    <property type="entry name" value="G_TR_CS"/>
</dbReference>
<evidence type="ECO:0000313" key="10">
    <source>
        <dbReference type="EMBL" id="KUG21890.1"/>
    </source>
</evidence>
<dbReference type="Gene3D" id="1.10.10.10">
    <property type="entry name" value="Winged helix-like DNA-binding domain superfamily/Winged helix DNA-binding domain"/>
    <property type="match status" value="1"/>
</dbReference>
<dbReference type="CDD" id="cd15491">
    <property type="entry name" value="selB_III"/>
    <property type="match status" value="1"/>
</dbReference>
<dbReference type="InterPro" id="IPR036390">
    <property type="entry name" value="WH_DNA-bd_sf"/>
</dbReference>
<organism evidence="10">
    <name type="scientific">hydrocarbon metagenome</name>
    <dbReference type="NCBI Taxonomy" id="938273"/>
    <lineage>
        <taxon>unclassified sequences</taxon>
        <taxon>metagenomes</taxon>
        <taxon>ecological metagenomes</taxon>
    </lineage>
</organism>
<dbReference type="InterPro" id="IPR057335">
    <property type="entry name" value="Beta-barrel_SelB"/>
</dbReference>
<dbReference type="SUPFAM" id="SSF50447">
    <property type="entry name" value="Translation proteins"/>
    <property type="match status" value="1"/>
</dbReference>
<dbReference type="NCBIfam" id="TIGR00231">
    <property type="entry name" value="small_GTP"/>
    <property type="match status" value="1"/>
</dbReference>
<dbReference type="GO" id="GO:0005737">
    <property type="term" value="C:cytoplasm"/>
    <property type="evidence" value="ECO:0007669"/>
    <property type="project" value="UniProtKB-SubCell"/>
</dbReference>
<dbReference type="SUPFAM" id="SSF52540">
    <property type="entry name" value="P-loop containing nucleoside triphosphate hydrolases"/>
    <property type="match status" value="1"/>
</dbReference>
<dbReference type="CDD" id="cd04171">
    <property type="entry name" value="SelB"/>
    <property type="match status" value="1"/>
</dbReference>
<dbReference type="Pfam" id="PF25461">
    <property type="entry name" value="Beta-barrel_SelB"/>
    <property type="match status" value="1"/>
</dbReference>
<dbReference type="PANTHER" id="PTHR43721">
    <property type="entry name" value="ELONGATION FACTOR TU-RELATED"/>
    <property type="match status" value="1"/>
</dbReference>
<dbReference type="GO" id="GO:0003924">
    <property type="term" value="F:GTPase activity"/>
    <property type="evidence" value="ECO:0007669"/>
    <property type="project" value="InterPro"/>
</dbReference>
<dbReference type="PANTHER" id="PTHR43721:SF22">
    <property type="entry name" value="ELONGATION FACTOR TU, MITOCHONDRIAL"/>
    <property type="match status" value="1"/>
</dbReference>
<evidence type="ECO:0000256" key="8">
    <source>
        <dbReference type="ARBA" id="ARBA00031615"/>
    </source>
</evidence>
<dbReference type="InterPro" id="IPR015190">
    <property type="entry name" value="Elong_fac_SelB-wing-hlx_typ-2"/>
</dbReference>
<dbReference type="Gene3D" id="2.40.30.10">
    <property type="entry name" value="Translation factors"/>
    <property type="match status" value="1"/>
</dbReference>
<dbReference type="InterPro" id="IPR036388">
    <property type="entry name" value="WH-like_DNA-bd_sf"/>
</dbReference>
<protein>
    <recommendedName>
        <fullName evidence="2">Selenocysteine-specific elongation factor</fullName>
    </recommendedName>
    <alternativeName>
        <fullName evidence="8">SelB translation factor</fullName>
    </alternativeName>
</protein>
<sequence>MKHFVLGTAGHVDHGKTALIKALTGTDTDRLKEEKRRGITIELGFASLALPSGQTLGIVDVPGHEKFIKNMVSGAAGIDLVMMIIAADEGIMPQTKEHLQICSLLGISKGLVALTKIDLVEEEWLELVQSEITEFLKCTFLEDAPIVPVSAIKQKGLPDLVKAIDTTVNKINEKANDGIFRLPVDRVFTMKGFGTVVTGTLVSDHVKSNEEVEILPQNIAARIRGLQVHNQPVEEVWAGQRTAINLQGIEKSAIERGNVLVRPKTVWPSQRLDIFVEFLASNSKNLKNRSLVRLHTGTSEIIARITLLDKDELTPGQKGFAQLVLTDKDVVVAGDHFVLRSYSPVTTIGGGRIIDPLPSKHKRQNEKIIADLNTLLNGPLPERISVIMERTGFSGINLRGLNFRLGVNTKKIREALENLFSARKAILLDSEDTTVISAFFYNQLEELISKKLAAHHKKNPLQEGISKEQLKETLGHAISTKLYNLALRNLVKKEIIVSDKDNVRLAEHKIELADDLDSLRKNIARIYNDAGLTPPNLNDVINDFKDQRAKAQSIIKLMLKDGDLIKINEDLCFAREPFNKLHNDYKAMLIKDGKATPATFKDLTGLSRKYIIPLMEYFDMSKLTVRVGDHRILREKI</sequence>
<dbReference type="InterPro" id="IPR004535">
    <property type="entry name" value="Transl_elong_SelB"/>
</dbReference>
<dbReference type="GO" id="GO:0005525">
    <property type="term" value="F:GTP binding"/>
    <property type="evidence" value="ECO:0007669"/>
    <property type="project" value="UniProtKB-KW"/>
</dbReference>
<keyword evidence="6" id="KW-0342">GTP-binding</keyword>
<dbReference type="EMBL" id="LNQE01001012">
    <property type="protein sequence ID" value="KUG21890.1"/>
    <property type="molecule type" value="Genomic_DNA"/>
</dbReference>
<comment type="function">
    <text evidence="7">Translation factor necessary for the incorporation of selenocysteine into proteins. It probably replaces EF-Tu for the insertion of selenocysteine directed by the UGA codon. SelB binds GTP and GDP.</text>
</comment>
<dbReference type="InterPro" id="IPR004161">
    <property type="entry name" value="EFTu-like_2"/>
</dbReference>
<dbReference type="InterPro" id="IPR050055">
    <property type="entry name" value="EF-Tu_GTPase"/>
</dbReference>
<dbReference type="InterPro" id="IPR009001">
    <property type="entry name" value="Transl_elong_EF1A/Init_IF2_C"/>
</dbReference>
<dbReference type="GO" id="GO:0003746">
    <property type="term" value="F:translation elongation factor activity"/>
    <property type="evidence" value="ECO:0007669"/>
    <property type="project" value="UniProtKB-KW"/>
</dbReference>
<evidence type="ECO:0000256" key="5">
    <source>
        <dbReference type="ARBA" id="ARBA00022917"/>
    </source>
</evidence>
<dbReference type="Pfam" id="PF09107">
    <property type="entry name" value="WHD_3rd_SelB"/>
    <property type="match status" value="1"/>
</dbReference>
<dbReference type="Pfam" id="PF09106">
    <property type="entry name" value="WHD_2nd_SelB"/>
    <property type="match status" value="1"/>
</dbReference>
<evidence type="ECO:0000256" key="4">
    <source>
        <dbReference type="ARBA" id="ARBA00022741"/>
    </source>
</evidence>
<comment type="subcellular location">
    <subcellularLocation>
        <location evidence="1">Cytoplasm</location>
    </subcellularLocation>
</comment>
<dbReference type="NCBIfam" id="TIGR00475">
    <property type="entry name" value="selB"/>
    <property type="match status" value="1"/>
</dbReference>
<evidence type="ECO:0000256" key="7">
    <source>
        <dbReference type="ARBA" id="ARBA00025526"/>
    </source>
</evidence>
<dbReference type="GO" id="GO:0001514">
    <property type="term" value="P:selenocysteine incorporation"/>
    <property type="evidence" value="ECO:0007669"/>
    <property type="project" value="InterPro"/>
</dbReference>
<keyword evidence="5" id="KW-0648">Protein biosynthesis</keyword>
<keyword evidence="3" id="KW-0963">Cytoplasm</keyword>
<dbReference type="SUPFAM" id="SSF50465">
    <property type="entry name" value="EF-Tu/eEF-1alpha/eIF2-gamma C-terminal domain"/>
    <property type="match status" value="1"/>
</dbReference>
<proteinExistence type="predicted"/>
<dbReference type="PROSITE" id="PS00301">
    <property type="entry name" value="G_TR_1"/>
    <property type="match status" value="1"/>
</dbReference>
<feature type="domain" description="Tr-type G" evidence="9">
    <location>
        <begin position="1"/>
        <end position="173"/>
    </location>
</feature>
<dbReference type="PRINTS" id="PR00315">
    <property type="entry name" value="ELONGATNFCT"/>
</dbReference>
<keyword evidence="4" id="KW-0547">Nucleotide-binding</keyword>
<dbReference type="InterPro" id="IPR015191">
    <property type="entry name" value="SelB_WHD4"/>
</dbReference>
<evidence type="ECO:0000256" key="1">
    <source>
        <dbReference type="ARBA" id="ARBA00004496"/>
    </source>
</evidence>
<evidence type="ECO:0000256" key="2">
    <source>
        <dbReference type="ARBA" id="ARBA00015953"/>
    </source>
</evidence>
<gene>
    <name evidence="10" type="ORF">ASZ90_008340</name>
</gene>
<name>A0A0W8FMH3_9ZZZZ</name>
<dbReference type="Gene3D" id="1.10.10.2770">
    <property type="match status" value="1"/>
</dbReference>
<reference evidence="10" key="1">
    <citation type="journal article" date="2015" name="Proc. Natl. Acad. Sci. U.S.A.">
        <title>Networks of energetic and metabolic interactions define dynamics in microbial communities.</title>
        <authorList>
            <person name="Embree M."/>
            <person name="Liu J.K."/>
            <person name="Al-Bassam M.M."/>
            <person name="Zengler K."/>
        </authorList>
    </citation>
    <scope>NUCLEOTIDE SEQUENCE</scope>
</reference>